<keyword evidence="1" id="KW-0812">Transmembrane</keyword>
<dbReference type="STRING" id="442899.SAMN05720591_11084"/>
<dbReference type="EMBL" id="BJYE01000011">
    <property type="protein sequence ID" value="GEN56728.1"/>
    <property type="molecule type" value="Genomic_DNA"/>
</dbReference>
<evidence type="ECO:0000256" key="1">
    <source>
        <dbReference type="SAM" id="Phobius"/>
    </source>
</evidence>
<dbReference type="Pfam" id="PF01944">
    <property type="entry name" value="SpoIIM"/>
    <property type="match status" value="1"/>
</dbReference>
<reference evidence="2 3" key="1">
    <citation type="submission" date="2019-07" db="EMBL/GenBank/DDBJ databases">
        <title>Whole genome shotgun sequence of Halolactibacillus alkaliphilus NBRC 103919.</title>
        <authorList>
            <person name="Hosoyama A."/>
            <person name="Uohara A."/>
            <person name="Ohji S."/>
            <person name="Ichikawa N."/>
        </authorList>
    </citation>
    <scope>NUCLEOTIDE SEQUENCE [LARGE SCALE GENOMIC DNA]</scope>
    <source>
        <strain evidence="2 3">NBRC 103919</strain>
    </source>
</reference>
<evidence type="ECO:0000313" key="2">
    <source>
        <dbReference type="EMBL" id="GEN56728.1"/>
    </source>
</evidence>
<dbReference type="InterPro" id="IPR002798">
    <property type="entry name" value="SpoIIM-like"/>
</dbReference>
<feature type="transmembrane region" description="Helical" evidence="1">
    <location>
        <begin position="115"/>
        <end position="141"/>
    </location>
</feature>
<feature type="transmembrane region" description="Helical" evidence="1">
    <location>
        <begin position="169"/>
        <end position="189"/>
    </location>
</feature>
<gene>
    <name evidence="2" type="ORF">HAL01_11920</name>
</gene>
<protein>
    <recommendedName>
        <fullName evidence="4">Stage II sporulation protein M</fullName>
    </recommendedName>
</protein>
<organism evidence="2 3">
    <name type="scientific">Halolactibacillus alkaliphilus</name>
    <dbReference type="NCBI Taxonomy" id="442899"/>
    <lineage>
        <taxon>Bacteria</taxon>
        <taxon>Bacillati</taxon>
        <taxon>Bacillota</taxon>
        <taxon>Bacilli</taxon>
        <taxon>Bacillales</taxon>
        <taxon>Bacillaceae</taxon>
        <taxon>Halolactibacillus</taxon>
    </lineage>
</organism>
<evidence type="ECO:0008006" key="4">
    <source>
        <dbReference type="Google" id="ProtNLM"/>
    </source>
</evidence>
<name>A0A511X1A2_9BACI</name>
<comment type="caution">
    <text evidence="2">The sequence shown here is derived from an EMBL/GenBank/DDBJ whole genome shotgun (WGS) entry which is preliminary data.</text>
</comment>
<dbReference type="Proteomes" id="UP000321400">
    <property type="component" value="Unassembled WGS sequence"/>
</dbReference>
<feature type="transmembrane region" description="Helical" evidence="1">
    <location>
        <begin position="16"/>
        <end position="39"/>
    </location>
</feature>
<dbReference type="RefSeq" id="WP_170243673.1">
    <property type="nucleotide sequence ID" value="NZ_BJYE01000011.1"/>
</dbReference>
<sequence>MNQTQLFYHVSQHKRIVISLLVALFLGILLGSYLSVTYLTDHLTLTLPNTHVSAWTLKMYGLILLENAWVFIVIYIGSLSFIGVPLIYFGWLVLGMRIGYTVAICISTFQLRGVGIAFSVLIIDQLILLPLTCCFGVYALLIHRQLFFKHAPAVAAQLSTKLRQYHYRFIVYLIVVALLSVLESSYYTYIYPYIMSVFS</sequence>
<keyword evidence="3" id="KW-1185">Reference proteome</keyword>
<proteinExistence type="predicted"/>
<keyword evidence="1" id="KW-1133">Transmembrane helix</keyword>
<keyword evidence="1" id="KW-0472">Membrane</keyword>
<dbReference type="AlphaFoldDB" id="A0A511X1A2"/>
<accession>A0A511X1A2</accession>
<evidence type="ECO:0000313" key="3">
    <source>
        <dbReference type="Proteomes" id="UP000321400"/>
    </source>
</evidence>